<keyword evidence="4" id="KW-1185">Reference proteome</keyword>
<dbReference type="EMBL" id="JAHWDP010000004">
    <property type="protein sequence ID" value="MBW2938460.1"/>
    <property type="molecule type" value="Genomic_DNA"/>
</dbReference>
<dbReference type="NCBIfam" id="TIGR04183">
    <property type="entry name" value="Por_Secre_tail"/>
    <property type="match status" value="1"/>
</dbReference>
<dbReference type="Proteomes" id="UP001138686">
    <property type="component" value="Unassembled WGS sequence"/>
</dbReference>
<evidence type="ECO:0000256" key="1">
    <source>
        <dbReference type="ARBA" id="ARBA00022729"/>
    </source>
</evidence>
<proteinExistence type="predicted"/>
<gene>
    <name evidence="3" type="ORF">KXJ69_10100</name>
</gene>
<dbReference type="Pfam" id="PF21544">
    <property type="entry name" value="PorZ_N_b_propeller"/>
    <property type="match status" value="1"/>
</dbReference>
<evidence type="ECO:0000313" key="3">
    <source>
        <dbReference type="EMBL" id="MBW2938460.1"/>
    </source>
</evidence>
<feature type="domain" description="PorZ N-terminal beta-propeller" evidence="2">
    <location>
        <begin position="44"/>
        <end position="205"/>
    </location>
</feature>
<dbReference type="AlphaFoldDB" id="A0A9X1FQ43"/>
<sequence>MKHLSFFLLFLITYLGIAQNFEDEWKGFFSYVSVKSITQGNDKLFVGAENAVFSFDLSTQEIKTISTINGLSGELISTVYYSVDYRVLFVGYENGLIDVVIEGEEDVLKVVDILEKPTIPPNKKRINQFYEYDEQLYIATDYGISVYDIDRLEFGDTYFIGELGAQIQVSQTTVLETYIYASTQDEGLKRARIDSGDLIDFAEWQSISGGAMVGVQTVGENLFFARLNNLVLQANVGVVATFNSPIVDFYSDGETLTITTENSINAYDSNFNLLSSVNFLNNLDDEFQSGISLLQNFYIGTSENGLLRVPFGSNQYDQILPDGPILNNPFSIDASPGQLWVTFGDITQTSNPFPLDERGISNLREETWTNIPFEDLFGATDIVKVIINPNNPNEVYMSSYMEGLLKIEDQTPVFLFNETNSALDEAILPPNNSNAGIRLYGSEFDREGNLWVVQSLIDEGILKLTPSQQIQKVDISDIIEPLEEQALRALDISREGHIFIATTNNGVIGYNTSTNTFNKIGEGLGQGNLPRENVKAVKFDASNRLWIGTTKGLRVLFNVGGFFDAGTNIDAQQIIILDDGVPQELLFEQTITDIEVDGSNNKWIATSTSGVFYLSANGQETLLRFTKSNSPLPSNNVQDIAIDDSTGRVYFATVNGLVAFEGTSTAPRDNLENVYAFPNPVRPGFTGNVTIDGLTADANVKITDIEGNLVFETTSQGGSVLWDTSAFGKYKVASGVYMVLITSDDQLETKVTKIMVIR</sequence>
<dbReference type="InterPro" id="IPR026444">
    <property type="entry name" value="Secre_tail"/>
</dbReference>
<dbReference type="RefSeq" id="WP_219052990.1">
    <property type="nucleotide sequence ID" value="NZ_JAHWDP010000004.1"/>
</dbReference>
<reference evidence="3" key="1">
    <citation type="submission" date="2021-07" db="EMBL/GenBank/DDBJ databases">
        <title>Aureisphaera sp. CAU 1614 isolated from sea sediment.</title>
        <authorList>
            <person name="Kim W."/>
        </authorList>
    </citation>
    <scope>NUCLEOTIDE SEQUENCE</scope>
    <source>
        <strain evidence="3">CAU 1614</strain>
    </source>
</reference>
<name>A0A9X1FQ43_9FLAO</name>
<dbReference type="InterPro" id="IPR048954">
    <property type="entry name" value="PorZ_N"/>
</dbReference>
<evidence type="ECO:0000259" key="2">
    <source>
        <dbReference type="Pfam" id="PF21544"/>
    </source>
</evidence>
<protein>
    <submittedName>
        <fullName evidence="3">T9SS type A sorting domain-containing protein</fullName>
    </submittedName>
</protein>
<evidence type="ECO:0000313" key="4">
    <source>
        <dbReference type="Proteomes" id="UP001138686"/>
    </source>
</evidence>
<organism evidence="3 4">
    <name type="scientific">Halomarinibacterium sedimenti</name>
    <dbReference type="NCBI Taxonomy" id="2857106"/>
    <lineage>
        <taxon>Bacteria</taxon>
        <taxon>Pseudomonadati</taxon>
        <taxon>Bacteroidota</taxon>
        <taxon>Flavobacteriia</taxon>
        <taxon>Flavobacteriales</taxon>
        <taxon>Flavobacteriaceae</taxon>
        <taxon>Halomarinibacterium</taxon>
    </lineage>
</organism>
<comment type="caution">
    <text evidence="3">The sequence shown here is derived from an EMBL/GenBank/DDBJ whole genome shotgun (WGS) entry which is preliminary data.</text>
</comment>
<keyword evidence="1" id="KW-0732">Signal</keyword>
<accession>A0A9X1FQ43</accession>